<sequence length="231" mass="25998">MTAKKTKDIFYLRNSKKSPSMRQRKAPVLLLGLAGGSPECSPNFCHSIPHKVAIAVHYEKVNSSSTQNQCENHATTVLLYPRATICLCTRMFWPFLMPAAHFNVLSDNPSTPTLDYVHQRRLCKSYPKQASFACDAVTVAVQFGRISGIALMQWRLTCLPHGGSVRIVHVRAGRLLLLRLLRGRRRGRFRRGLDRGDDAVLLQCLFSRLISIFPQCGRMVFPGLVIMQSVM</sequence>
<dbReference type="Proteomes" id="UP000233783">
    <property type="component" value="Unassembled WGS sequence"/>
</dbReference>
<organism evidence="1 2">
    <name type="scientific">Bifidobacterium pseudolongum subsp. globosum</name>
    <dbReference type="NCBI Taxonomy" id="1690"/>
    <lineage>
        <taxon>Bacteria</taxon>
        <taxon>Bacillati</taxon>
        <taxon>Actinomycetota</taxon>
        <taxon>Actinomycetes</taxon>
        <taxon>Bifidobacteriales</taxon>
        <taxon>Bifidobacteriaceae</taxon>
        <taxon>Bifidobacterium</taxon>
    </lineage>
</organism>
<accession>A0A2N3QTZ0</accession>
<dbReference type="AlphaFoldDB" id="A0A2N3QTZ0"/>
<name>A0A2N3QTZ0_9BIFI</name>
<evidence type="ECO:0000313" key="2">
    <source>
        <dbReference type="Proteomes" id="UP000233783"/>
    </source>
</evidence>
<comment type="caution">
    <text evidence="1">The sequence shown here is derived from an EMBL/GenBank/DDBJ whole genome shotgun (WGS) entry which is preliminary data.</text>
</comment>
<protein>
    <submittedName>
        <fullName evidence="1">Uncharacterized protein</fullName>
    </submittedName>
</protein>
<reference evidence="1 2" key="1">
    <citation type="submission" date="2017-10" db="EMBL/GenBank/DDBJ databases">
        <title>Bifidobacterium genomics.</title>
        <authorList>
            <person name="Lugli G.A."/>
            <person name="Milani C."/>
            <person name="Mancabelli L."/>
        </authorList>
    </citation>
    <scope>NUCLEOTIDE SEQUENCE [LARGE SCALE GENOMIC DNA]</scope>
    <source>
        <strain evidence="1 2">1744B</strain>
    </source>
</reference>
<evidence type="ECO:0000313" key="1">
    <source>
        <dbReference type="EMBL" id="PKU95540.1"/>
    </source>
</evidence>
<gene>
    <name evidence="1" type="ORF">CQR56_1339</name>
</gene>
<dbReference type="EMBL" id="PCHB01000014">
    <property type="protein sequence ID" value="PKU95540.1"/>
    <property type="molecule type" value="Genomic_DNA"/>
</dbReference>
<proteinExistence type="predicted"/>